<gene>
    <name evidence="2" type="ORF">OTU49_000723</name>
</gene>
<accession>A0AAW0XXW3</accession>
<evidence type="ECO:0000259" key="1">
    <source>
        <dbReference type="PROSITE" id="PS50041"/>
    </source>
</evidence>
<dbReference type="SMART" id="SM00034">
    <property type="entry name" value="CLECT"/>
    <property type="match status" value="1"/>
</dbReference>
<organism evidence="2 3">
    <name type="scientific">Cherax quadricarinatus</name>
    <name type="common">Australian red claw crayfish</name>
    <dbReference type="NCBI Taxonomy" id="27406"/>
    <lineage>
        <taxon>Eukaryota</taxon>
        <taxon>Metazoa</taxon>
        <taxon>Ecdysozoa</taxon>
        <taxon>Arthropoda</taxon>
        <taxon>Crustacea</taxon>
        <taxon>Multicrustacea</taxon>
        <taxon>Malacostraca</taxon>
        <taxon>Eumalacostraca</taxon>
        <taxon>Eucarida</taxon>
        <taxon>Decapoda</taxon>
        <taxon>Pleocyemata</taxon>
        <taxon>Astacidea</taxon>
        <taxon>Parastacoidea</taxon>
        <taxon>Parastacidae</taxon>
        <taxon>Cherax</taxon>
    </lineage>
</organism>
<dbReference type="EMBL" id="JARKIK010000022">
    <property type="protein sequence ID" value="KAK8744297.1"/>
    <property type="molecule type" value="Genomic_DNA"/>
</dbReference>
<dbReference type="Proteomes" id="UP001445076">
    <property type="component" value="Unassembled WGS sequence"/>
</dbReference>
<comment type="caution">
    <text evidence="2">The sequence shown here is derived from an EMBL/GenBank/DDBJ whole genome shotgun (WGS) entry which is preliminary data.</text>
</comment>
<evidence type="ECO:0000313" key="2">
    <source>
        <dbReference type="EMBL" id="KAK8744297.1"/>
    </source>
</evidence>
<dbReference type="InterPro" id="IPR016187">
    <property type="entry name" value="CTDL_fold"/>
</dbReference>
<dbReference type="SUPFAM" id="SSF56436">
    <property type="entry name" value="C-type lectin-like"/>
    <property type="match status" value="1"/>
</dbReference>
<name>A0AAW0XXW3_CHEQU</name>
<feature type="non-terminal residue" evidence="2">
    <location>
        <position position="1"/>
    </location>
</feature>
<feature type="domain" description="C-type lectin" evidence="1">
    <location>
        <begin position="108"/>
        <end position="219"/>
    </location>
</feature>
<dbReference type="InterPro" id="IPR001304">
    <property type="entry name" value="C-type_lectin-like"/>
</dbReference>
<evidence type="ECO:0000313" key="3">
    <source>
        <dbReference type="Proteomes" id="UP001445076"/>
    </source>
</evidence>
<proteinExistence type="predicted"/>
<dbReference type="PROSITE" id="PS50041">
    <property type="entry name" value="C_TYPE_LECTIN_2"/>
    <property type="match status" value="1"/>
</dbReference>
<keyword evidence="3" id="KW-1185">Reference proteome</keyword>
<dbReference type="AlphaFoldDB" id="A0AAW0XXW3"/>
<reference evidence="2 3" key="1">
    <citation type="journal article" date="2024" name="BMC Genomics">
        <title>Genome assembly of redclaw crayfish (Cherax quadricarinatus) provides insights into its immune adaptation and hypoxia tolerance.</title>
        <authorList>
            <person name="Liu Z."/>
            <person name="Zheng J."/>
            <person name="Li H."/>
            <person name="Fang K."/>
            <person name="Wang S."/>
            <person name="He J."/>
            <person name="Zhou D."/>
            <person name="Weng S."/>
            <person name="Chi M."/>
            <person name="Gu Z."/>
            <person name="He J."/>
            <person name="Li F."/>
            <person name="Wang M."/>
        </authorList>
    </citation>
    <scope>NUCLEOTIDE SEQUENCE [LARGE SCALE GENOMIC DNA]</scope>
    <source>
        <strain evidence="2">ZL_2023a</strain>
    </source>
</reference>
<protein>
    <recommendedName>
        <fullName evidence="1">C-type lectin domain-containing protein</fullName>
    </recommendedName>
</protein>
<sequence length="230" mass="25758">AIMIVGGGVYPGVWLLAVALAGAAFSSTPAAEISYEELLGVLTHLEETLQESVGCAGRMEKLWEAVRIRTAMLEDMKASVLKRMDQISEIRKNDSQRIEVCAETFTQVEGSCFHLYNDHLWQWWRSRFHCWILGGDLAQPDDLYTLRNLLQDRAGTTYWLGARTAPGLDSPEWRWVGGERMDPSHVTILPSLSQPANVNNCLMLETVGDYQLRAATCDEAHAVTLCEIKM</sequence>
<dbReference type="Gene3D" id="3.10.100.10">
    <property type="entry name" value="Mannose-Binding Protein A, subunit A"/>
    <property type="match status" value="1"/>
</dbReference>
<dbReference type="CDD" id="cd00037">
    <property type="entry name" value="CLECT"/>
    <property type="match status" value="1"/>
</dbReference>
<dbReference type="InterPro" id="IPR016186">
    <property type="entry name" value="C-type_lectin-like/link_sf"/>
</dbReference>